<feature type="compositionally biased region" description="Basic and acidic residues" evidence="1">
    <location>
        <begin position="111"/>
        <end position="142"/>
    </location>
</feature>
<sequence>MENLPFYTPSDEDPRGAHPSSPMMSGYSPDSDLTLTFESAENSPLNTSVINTFNSAYEFTNINSENSEISTETQPKNTDNLVPENHPSITKNTELNLTQQNTGSAVYKIDAKHGHGHGKSPEFRHGGTPRDVEQGRKDEKLQHGRRQPTLLPKRKIISSVSQQKVQEKQNETTNNNMETDDFQYPKKIKKFRIYFTKLLEQKAKSTITTKNRFKAISDSTPAITLDYLNKNVRVTWELRRAVESIIQCHRCQAWGHATTNYGHPAECLKCPGDHLMNTCAKTRETPATCANCHGEHPANYTKCEAYVERATRLEERRLAQKSKAKYVQAPPLIRNAWDRNRNPTIKELRDYPPTPPKQ</sequence>
<dbReference type="AlphaFoldDB" id="A0A9P0GFV2"/>
<evidence type="ECO:0000313" key="2">
    <source>
        <dbReference type="EMBL" id="CAH1108290.1"/>
    </source>
</evidence>
<feature type="region of interest" description="Disordered" evidence="1">
    <location>
        <begin position="111"/>
        <end position="180"/>
    </location>
</feature>
<dbReference type="Proteomes" id="UP001153636">
    <property type="component" value="Chromosome 3"/>
</dbReference>
<organism evidence="2 3">
    <name type="scientific">Psylliodes chrysocephalus</name>
    <dbReference type="NCBI Taxonomy" id="3402493"/>
    <lineage>
        <taxon>Eukaryota</taxon>
        <taxon>Metazoa</taxon>
        <taxon>Ecdysozoa</taxon>
        <taxon>Arthropoda</taxon>
        <taxon>Hexapoda</taxon>
        <taxon>Insecta</taxon>
        <taxon>Pterygota</taxon>
        <taxon>Neoptera</taxon>
        <taxon>Endopterygota</taxon>
        <taxon>Coleoptera</taxon>
        <taxon>Polyphaga</taxon>
        <taxon>Cucujiformia</taxon>
        <taxon>Chrysomeloidea</taxon>
        <taxon>Chrysomelidae</taxon>
        <taxon>Galerucinae</taxon>
        <taxon>Alticini</taxon>
        <taxon>Psylliodes</taxon>
    </lineage>
</organism>
<proteinExistence type="predicted"/>
<keyword evidence="3" id="KW-1185">Reference proteome</keyword>
<evidence type="ECO:0000256" key="1">
    <source>
        <dbReference type="SAM" id="MobiDB-lite"/>
    </source>
</evidence>
<dbReference type="EMBL" id="OV651815">
    <property type="protein sequence ID" value="CAH1108290.1"/>
    <property type="molecule type" value="Genomic_DNA"/>
</dbReference>
<protein>
    <submittedName>
        <fullName evidence="2">Uncharacterized protein</fullName>
    </submittedName>
</protein>
<feature type="region of interest" description="Disordered" evidence="1">
    <location>
        <begin position="1"/>
        <end position="31"/>
    </location>
</feature>
<dbReference type="OrthoDB" id="6703903at2759"/>
<feature type="compositionally biased region" description="Polar residues" evidence="1">
    <location>
        <begin position="64"/>
        <end position="80"/>
    </location>
</feature>
<feature type="compositionally biased region" description="Basic and acidic residues" evidence="1">
    <location>
        <begin position="337"/>
        <end position="350"/>
    </location>
</feature>
<reference evidence="2" key="1">
    <citation type="submission" date="2022-01" db="EMBL/GenBank/DDBJ databases">
        <authorList>
            <person name="King R."/>
        </authorList>
    </citation>
    <scope>NUCLEOTIDE SEQUENCE</scope>
</reference>
<accession>A0A9P0GFV2</accession>
<feature type="region of interest" description="Disordered" evidence="1">
    <location>
        <begin position="64"/>
        <end position="98"/>
    </location>
</feature>
<gene>
    <name evidence="2" type="ORF">PSYICH_LOCUS8386</name>
</gene>
<name>A0A9P0GFV2_9CUCU</name>
<feature type="region of interest" description="Disordered" evidence="1">
    <location>
        <begin position="337"/>
        <end position="358"/>
    </location>
</feature>
<feature type="compositionally biased region" description="Polar residues" evidence="1">
    <location>
        <begin position="87"/>
        <end position="98"/>
    </location>
</feature>
<evidence type="ECO:0000313" key="3">
    <source>
        <dbReference type="Proteomes" id="UP001153636"/>
    </source>
</evidence>